<dbReference type="RefSeq" id="WP_278317117.1">
    <property type="nucleotide sequence ID" value="NZ_CP121464.1"/>
</dbReference>
<keyword evidence="1" id="KW-0472">Membrane</keyword>
<evidence type="ECO:0008006" key="4">
    <source>
        <dbReference type="Google" id="ProtNLM"/>
    </source>
</evidence>
<sequence>MRAFNHEIPVRHFFACIFFVASGLTLLLAGFIFMMDPYAIWRQQMDDKLIAIRPEISAASQPGAAILRSRLHTPDVLILGSSRVRRGFNEAFASHLYGGKVQVAGLDALPLSSAKELIFTISQQTHIKKFYLEINFLTSNACNAKNDNMTRYKLASPLQYFSPKDALLQSYTTLKINLLPRRSFDAYFDAQGRYHDDPSKGATRAGRMETYESRYNRMFQMVTSPCERNVENAADIKDLSDIFRLAQARQTEVILLALPVSPRWQIRMQEGGLSPQAAKWKKDMTSVASQFHVTVLDYEERGDLSPLAENSNDAMPTFWDETHFSNRLGDHILNNMRDTGHFSSISPIQ</sequence>
<name>A0ABY8I325_9BURK</name>
<organism evidence="2 3">
    <name type="scientific">Janthinobacterium rivuli</name>
    <dbReference type="NCBI Taxonomy" id="2751478"/>
    <lineage>
        <taxon>Bacteria</taxon>
        <taxon>Pseudomonadati</taxon>
        <taxon>Pseudomonadota</taxon>
        <taxon>Betaproteobacteria</taxon>
        <taxon>Burkholderiales</taxon>
        <taxon>Oxalobacteraceae</taxon>
        <taxon>Janthinobacterium</taxon>
    </lineage>
</organism>
<proteinExistence type="predicted"/>
<keyword evidence="1" id="KW-0812">Transmembrane</keyword>
<gene>
    <name evidence="2" type="ORF">P9875_27065</name>
</gene>
<evidence type="ECO:0000256" key="1">
    <source>
        <dbReference type="SAM" id="Phobius"/>
    </source>
</evidence>
<evidence type="ECO:0000313" key="2">
    <source>
        <dbReference type="EMBL" id="WFR79304.1"/>
    </source>
</evidence>
<accession>A0ABY8I325</accession>
<dbReference type="EMBL" id="CP121464">
    <property type="protein sequence ID" value="WFR79304.1"/>
    <property type="molecule type" value="Genomic_DNA"/>
</dbReference>
<evidence type="ECO:0000313" key="3">
    <source>
        <dbReference type="Proteomes" id="UP001219584"/>
    </source>
</evidence>
<keyword evidence="3" id="KW-1185">Reference proteome</keyword>
<protein>
    <recommendedName>
        <fullName evidence="4">DUF1574 domain-containing protein</fullName>
    </recommendedName>
</protein>
<feature type="transmembrane region" description="Helical" evidence="1">
    <location>
        <begin position="12"/>
        <end position="35"/>
    </location>
</feature>
<dbReference type="Proteomes" id="UP001219584">
    <property type="component" value="Chromosome"/>
</dbReference>
<reference evidence="2 3" key="1">
    <citation type="submission" date="2023-04" db="EMBL/GenBank/DDBJ databases">
        <title>Nanopore sequencing of Janthinobacterium from water.</title>
        <authorList>
            <person name="Ciuchcinski K."/>
            <person name="Rokowska A."/>
            <person name="Dziewit L."/>
        </authorList>
    </citation>
    <scope>NUCLEOTIDE SEQUENCE [LARGE SCALE GENOMIC DNA]</scope>
    <source>
        <strain evidence="2 3">DEMB2</strain>
    </source>
</reference>
<keyword evidence="1" id="KW-1133">Transmembrane helix</keyword>